<gene>
    <name evidence="9" type="ORF">CLODIP_2_CD00137</name>
</gene>
<dbReference type="SUPFAM" id="SSF118310">
    <property type="entry name" value="AN1-like Zinc finger"/>
    <property type="match status" value="1"/>
</dbReference>
<accession>A0A8S1CAP4</accession>
<dbReference type="PANTHER" id="PTHR46728:SF1">
    <property type="entry name" value="AN1-TYPE ZINC FINGER PROTEIN 4"/>
    <property type="match status" value="1"/>
</dbReference>
<dbReference type="EMBL" id="CADEPI010000025">
    <property type="protein sequence ID" value="CAB3366507.1"/>
    <property type="molecule type" value="Genomic_DNA"/>
</dbReference>
<evidence type="ECO:0000256" key="3">
    <source>
        <dbReference type="ARBA" id="ARBA00022833"/>
    </source>
</evidence>
<name>A0A8S1CAP4_9INSE</name>
<dbReference type="Gene3D" id="4.10.1110.10">
    <property type="entry name" value="AN1-like Zinc finger"/>
    <property type="match status" value="1"/>
</dbReference>
<evidence type="ECO:0000256" key="4">
    <source>
        <dbReference type="PROSITE-ProRule" id="PRU00449"/>
    </source>
</evidence>
<evidence type="ECO:0000259" key="7">
    <source>
        <dbReference type="PROSITE" id="PS50053"/>
    </source>
</evidence>
<feature type="region of interest" description="Disordered" evidence="6">
    <location>
        <begin position="230"/>
        <end position="261"/>
    </location>
</feature>
<evidence type="ECO:0000259" key="8">
    <source>
        <dbReference type="PROSITE" id="PS51039"/>
    </source>
</evidence>
<evidence type="ECO:0000313" key="9">
    <source>
        <dbReference type="EMBL" id="CAB3366507.1"/>
    </source>
</evidence>
<dbReference type="CDD" id="cd01802">
    <property type="entry name" value="Ubl_ZFAND4"/>
    <property type="match status" value="1"/>
</dbReference>
<dbReference type="Pfam" id="PF01428">
    <property type="entry name" value="zf-AN1"/>
    <property type="match status" value="1"/>
</dbReference>
<evidence type="ECO:0000256" key="1">
    <source>
        <dbReference type="ARBA" id="ARBA00022723"/>
    </source>
</evidence>
<feature type="domain" description="Ubiquitin-like" evidence="7">
    <location>
        <begin position="30"/>
        <end position="106"/>
    </location>
</feature>
<dbReference type="Proteomes" id="UP000494165">
    <property type="component" value="Unassembled WGS sequence"/>
</dbReference>
<dbReference type="GO" id="GO:0008270">
    <property type="term" value="F:zinc ion binding"/>
    <property type="evidence" value="ECO:0007669"/>
    <property type="project" value="UniProtKB-KW"/>
</dbReference>
<evidence type="ECO:0000256" key="5">
    <source>
        <dbReference type="SAM" id="Coils"/>
    </source>
</evidence>
<dbReference type="Pfam" id="PF00240">
    <property type="entry name" value="ubiquitin"/>
    <property type="match status" value="1"/>
</dbReference>
<dbReference type="SUPFAM" id="SSF54236">
    <property type="entry name" value="Ubiquitin-like"/>
    <property type="match status" value="1"/>
</dbReference>
<dbReference type="PROSITE" id="PS51039">
    <property type="entry name" value="ZF_AN1"/>
    <property type="match status" value="1"/>
</dbReference>
<sequence>MSRSNSRRKPLDSRASRYAGVPGSSKHQQIEIIVETLSGTAFEMTASPSETLLSIKSKIQHVEGIPVAHQHLIHNLKELQNDTATLSECGLKNGSKLKLVLSLRGGPISTRRIPVLTCSGDDFEQDFEPVPSGSHIVLLTQEGEYLSLLKMVKNEDGSFSPLKEDWPSPELLLENNVSDFGADQRLPLIMPAPLTDTREVQNAITRSKIEDLKQRIEKLSIKKKTKTLQLLSQQPEVSSESDLNRKPLLPPISNQKPPNDCPDPLASPTFVKQIHLNHFVLDNRPRTSPETLYVVGHNLNQAVQKEAKDMCRLLGEVRRRQWTKASTSEPEPAQPPPPAKKRCNVCRRRLNITNSHTCRCSGIFCASHRYAETHDCSFDYKAEGRKYLSQTNPLVVLPKLPKI</sequence>
<feature type="region of interest" description="Disordered" evidence="6">
    <location>
        <begin position="321"/>
        <end position="340"/>
    </location>
</feature>
<keyword evidence="10" id="KW-1185">Reference proteome</keyword>
<dbReference type="PROSITE" id="PS50053">
    <property type="entry name" value="UBIQUITIN_2"/>
    <property type="match status" value="1"/>
</dbReference>
<dbReference type="SMART" id="SM00154">
    <property type="entry name" value="ZnF_AN1"/>
    <property type="match status" value="1"/>
</dbReference>
<dbReference type="OrthoDB" id="756206at2759"/>
<dbReference type="InterPro" id="IPR029071">
    <property type="entry name" value="Ubiquitin-like_domsf"/>
</dbReference>
<feature type="region of interest" description="Disordered" evidence="6">
    <location>
        <begin position="1"/>
        <end position="23"/>
    </location>
</feature>
<feature type="coiled-coil region" evidence="5">
    <location>
        <begin position="202"/>
        <end position="229"/>
    </location>
</feature>
<keyword evidence="3" id="KW-0862">Zinc</keyword>
<protein>
    <recommendedName>
        <fullName evidence="11">AN1-type domain-containing protein</fullName>
    </recommendedName>
</protein>
<dbReference type="InterPro" id="IPR053061">
    <property type="entry name" value="AN1-type_zinc_finger"/>
</dbReference>
<keyword evidence="1" id="KW-0479">Metal-binding</keyword>
<keyword evidence="5" id="KW-0175">Coiled coil</keyword>
<reference evidence="9 10" key="1">
    <citation type="submission" date="2020-04" db="EMBL/GenBank/DDBJ databases">
        <authorList>
            <person name="Alioto T."/>
            <person name="Alioto T."/>
            <person name="Gomez Garrido J."/>
        </authorList>
    </citation>
    <scope>NUCLEOTIDE SEQUENCE [LARGE SCALE GENOMIC DNA]</scope>
</reference>
<dbReference type="InterPro" id="IPR000058">
    <property type="entry name" value="Znf_AN1"/>
</dbReference>
<evidence type="ECO:0000313" key="10">
    <source>
        <dbReference type="Proteomes" id="UP000494165"/>
    </source>
</evidence>
<dbReference type="InterPro" id="IPR000626">
    <property type="entry name" value="Ubiquitin-like_dom"/>
</dbReference>
<organism evidence="9 10">
    <name type="scientific">Cloeon dipterum</name>
    <dbReference type="NCBI Taxonomy" id="197152"/>
    <lineage>
        <taxon>Eukaryota</taxon>
        <taxon>Metazoa</taxon>
        <taxon>Ecdysozoa</taxon>
        <taxon>Arthropoda</taxon>
        <taxon>Hexapoda</taxon>
        <taxon>Insecta</taxon>
        <taxon>Pterygota</taxon>
        <taxon>Palaeoptera</taxon>
        <taxon>Ephemeroptera</taxon>
        <taxon>Pisciforma</taxon>
        <taxon>Baetidae</taxon>
        <taxon>Cloeon</taxon>
    </lineage>
</organism>
<dbReference type="InterPro" id="IPR035896">
    <property type="entry name" value="AN1-like_Znf"/>
</dbReference>
<dbReference type="AlphaFoldDB" id="A0A8S1CAP4"/>
<evidence type="ECO:0000256" key="2">
    <source>
        <dbReference type="ARBA" id="ARBA00022771"/>
    </source>
</evidence>
<proteinExistence type="predicted"/>
<dbReference type="Gene3D" id="3.10.20.90">
    <property type="entry name" value="Phosphatidylinositol 3-kinase Catalytic Subunit, Chain A, domain 1"/>
    <property type="match status" value="1"/>
</dbReference>
<feature type="domain" description="AN1-type" evidence="8">
    <location>
        <begin position="337"/>
        <end position="384"/>
    </location>
</feature>
<keyword evidence="2 4" id="KW-0863">Zinc-finger</keyword>
<dbReference type="SMART" id="SM00213">
    <property type="entry name" value="UBQ"/>
    <property type="match status" value="1"/>
</dbReference>
<comment type="caution">
    <text evidence="9">The sequence shown here is derived from an EMBL/GenBank/DDBJ whole genome shotgun (WGS) entry which is preliminary data.</text>
</comment>
<dbReference type="PANTHER" id="PTHR46728">
    <property type="entry name" value="AN1-TYPE ZINC FINGER PROTEIN 4"/>
    <property type="match status" value="1"/>
</dbReference>
<evidence type="ECO:0008006" key="11">
    <source>
        <dbReference type="Google" id="ProtNLM"/>
    </source>
</evidence>
<evidence type="ECO:0000256" key="6">
    <source>
        <dbReference type="SAM" id="MobiDB-lite"/>
    </source>
</evidence>